<dbReference type="EMBL" id="LAZR01000313">
    <property type="protein sequence ID" value="KKN75288.1"/>
    <property type="molecule type" value="Genomic_DNA"/>
</dbReference>
<reference evidence="1" key="1">
    <citation type="journal article" date="2015" name="Nature">
        <title>Complex archaea that bridge the gap between prokaryotes and eukaryotes.</title>
        <authorList>
            <person name="Spang A."/>
            <person name="Saw J.H."/>
            <person name="Jorgensen S.L."/>
            <person name="Zaremba-Niedzwiedzka K."/>
            <person name="Martijn J."/>
            <person name="Lind A.E."/>
            <person name="van Eijk R."/>
            <person name="Schleper C."/>
            <person name="Guy L."/>
            <person name="Ettema T.J."/>
        </authorList>
    </citation>
    <scope>NUCLEOTIDE SEQUENCE</scope>
</reference>
<comment type="caution">
    <text evidence="1">The sequence shown here is derived from an EMBL/GenBank/DDBJ whole genome shotgun (WGS) entry which is preliminary data.</text>
</comment>
<gene>
    <name evidence="1" type="ORF">LCGC14_0382870</name>
</gene>
<dbReference type="AlphaFoldDB" id="A0A0F9WAY7"/>
<name>A0A0F9WAY7_9ZZZZ</name>
<protein>
    <submittedName>
        <fullName evidence="1">Uncharacterized protein</fullName>
    </submittedName>
</protein>
<sequence length="198" mass="21082">MAKRTTSGIHRGFWYDYQQTPPRLKIQKDGVTVFSMDDDGKDTSGDTNGPVTKINQSVTTTGDVTGFAASPRAASSVDCASLTAIKAEPILKGTNSLSGDFRAIEINMDDSAGTETVAGDVVAIRVFSQMRVNPSGDFAVLEVESQGDGGVWDYFSKFPNDGVMAFTAFTTATLSGAIKVKVGSADRFIQLYTKVPVD</sequence>
<evidence type="ECO:0000313" key="1">
    <source>
        <dbReference type="EMBL" id="KKN75288.1"/>
    </source>
</evidence>
<organism evidence="1">
    <name type="scientific">marine sediment metagenome</name>
    <dbReference type="NCBI Taxonomy" id="412755"/>
    <lineage>
        <taxon>unclassified sequences</taxon>
        <taxon>metagenomes</taxon>
        <taxon>ecological metagenomes</taxon>
    </lineage>
</organism>
<proteinExistence type="predicted"/>
<accession>A0A0F9WAY7</accession>